<organism evidence="5 6">
    <name type="scientific">Hirsutella rhossiliensis</name>
    <dbReference type="NCBI Taxonomy" id="111463"/>
    <lineage>
        <taxon>Eukaryota</taxon>
        <taxon>Fungi</taxon>
        <taxon>Dikarya</taxon>
        <taxon>Ascomycota</taxon>
        <taxon>Pezizomycotina</taxon>
        <taxon>Sordariomycetes</taxon>
        <taxon>Hypocreomycetidae</taxon>
        <taxon>Hypocreales</taxon>
        <taxon>Ophiocordycipitaceae</taxon>
        <taxon>Hirsutella</taxon>
    </lineage>
</organism>
<protein>
    <submittedName>
        <fullName evidence="5">Fungal zn(2)-Cys(6) binuclear cluster domain-containing protein</fullName>
    </submittedName>
</protein>
<dbReference type="AlphaFoldDB" id="A0A9P8MJT2"/>
<feature type="domain" description="Zn(2)-C6 fungal-type" evidence="4">
    <location>
        <begin position="39"/>
        <end position="69"/>
    </location>
</feature>
<keyword evidence="3" id="KW-0812">Transmembrane</keyword>
<dbReference type="CDD" id="cd00067">
    <property type="entry name" value="GAL4"/>
    <property type="match status" value="1"/>
</dbReference>
<dbReference type="OrthoDB" id="10261408at2759"/>
<evidence type="ECO:0000256" key="3">
    <source>
        <dbReference type="SAM" id="Phobius"/>
    </source>
</evidence>
<dbReference type="PROSITE" id="PS00463">
    <property type="entry name" value="ZN2_CY6_FUNGAL_1"/>
    <property type="match status" value="1"/>
</dbReference>
<dbReference type="PROSITE" id="PS50048">
    <property type="entry name" value="ZN2_CY6_FUNGAL_2"/>
    <property type="match status" value="1"/>
</dbReference>
<dbReference type="SMART" id="SM00066">
    <property type="entry name" value="GAL4"/>
    <property type="match status" value="1"/>
</dbReference>
<comment type="caution">
    <text evidence="5">The sequence shown here is derived from an EMBL/GenBank/DDBJ whole genome shotgun (WGS) entry which is preliminary data.</text>
</comment>
<feature type="region of interest" description="Disordered" evidence="2">
    <location>
        <begin position="205"/>
        <end position="227"/>
    </location>
</feature>
<dbReference type="PANTHER" id="PTHR47256">
    <property type="entry name" value="ZN(II)2CYS6 TRANSCRIPTION FACTOR (EUROFUNG)-RELATED"/>
    <property type="match status" value="1"/>
</dbReference>
<dbReference type="Proteomes" id="UP000824596">
    <property type="component" value="Unassembled WGS sequence"/>
</dbReference>
<dbReference type="CDD" id="cd12148">
    <property type="entry name" value="fungal_TF_MHR"/>
    <property type="match status" value="1"/>
</dbReference>
<keyword evidence="3" id="KW-0472">Membrane</keyword>
<accession>A0A9P8MJT2</accession>
<evidence type="ECO:0000313" key="6">
    <source>
        <dbReference type="Proteomes" id="UP000824596"/>
    </source>
</evidence>
<proteinExistence type="predicted"/>
<evidence type="ECO:0000259" key="4">
    <source>
        <dbReference type="PROSITE" id="PS50048"/>
    </source>
</evidence>
<dbReference type="RefSeq" id="XP_044715157.1">
    <property type="nucleotide sequence ID" value="XM_044869604.1"/>
</dbReference>
<dbReference type="InterPro" id="IPR053187">
    <property type="entry name" value="Notoamide_regulator"/>
</dbReference>
<feature type="transmembrane region" description="Helical" evidence="3">
    <location>
        <begin position="579"/>
        <end position="601"/>
    </location>
</feature>
<keyword evidence="6" id="KW-1185">Reference proteome</keyword>
<dbReference type="InterPro" id="IPR036864">
    <property type="entry name" value="Zn2-C6_fun-type_DNA-bd_sf"/>
</dbReference>
<dbReference type="GeneID" id="68360262"/>
<reference evidence="5" key="1">
    <citation type="submission" date="2021-09" db="EMBL/GenBank/DDBJ databases">
        <title>A high-quality genome of the endoparasitic fungus Hirsutella rhossiliensis with a comparison of Hirsutella genomes reveals transposable elements contributing to genome size variation.</title>
        <authorList>
            <person name="Lin R."/>
            <person name="Jiao Y."/>
            <person name="Sun X."/>
            <person name="Ling J."/>
            <person name="Xie B."/>
            <person name="Cheng X."/>
        </authorList>
    </citation>
    <scope>NUCLEOTIDE SEQUENCE</scope>
    <source>
        <strain evidence="5">HR02</strain>
    </source>
</reference>
<dbReference type="EMBL" id="JAIZPD010000019">
    <property type="protein sequence ID" value="KAH0957643.1"/>
    <property type="molecule type" value="Genomic_DNA"/>
</dbReference>
<dbReference type="InterPro" id="IPR001138">
    <property type="entry name" value="Zn2Cys6_DnaBD"/>
</dbReference>
<dbReference type="GO" id="GO:0008270">
    <property type="term" value="F:zinc ion binding"/>
    <property type="evidence" value="ECO:0007669"/>
    <property type="project" value="InterPro"/>
</dbReference>
<dbReference type="GO" id="GO:0000981">
    <property type="term" value="F:DNA-binding transcription factor activity, RNA polymerase II-specific"/>
    <property type="evidence" value="ECO:0007669"/>
    <property type="project" value="InterPro"/>
</dbReference>
<feature type="region of interest" description="Disordered" evidence="2">
    <location>
        <begin position="1"/>
        <end position="33"/>
    </location>
</feature>
<name>A0A9P8MJT2_9HYPO</name>
<keyword evidence="1" id="KW-0539">Nucleus</keyword>
<evidence type="ECO:0000256" key="1">
    <source>
        <dbReference type="ARBA" id="ARBA00023242"/>
    </source>
</evidence>
<feature type="transmembrane region" description="Helical" evidence="3">
    <location>
        <begin position="613"/>
        <end position="638"/>
    </location>
</feature>
<dbReference type="SUPFAM" id="SSF57701">
    <property type="entry name" value="Zn2/Cys6 DNA-binding domain"/>
    <property type="match status" value="1"/>
</dbReference>
<dbReference type="PANTHER" id="PTHR47256:SF1">
    <property type="entry name" value="ZN(II)2CYS6 TRANSCRIPTION FACTOR (EUROFUNG)"/>
    <property type="match status" value="1"/>
</dbReference>
<dbReference type="Gene3D" id="4.10.240.10">
    <property type="entry name" value="Zn(2)-C6 fungal-type DNA-binding domain"/>
    <property type="match status" value="1"/>
</dbReference>
<feature type="compositionally biased region" description="Low complexity" evidence="2">
    <location>
        <begin position="215"/>
        <end position="227"/>
    </location>
</feature>
<gene>
    <name evidence="5" type="ORF">HRG_11134</name>
</gene>
<sequence length="727" mass="79327">MQKRYRHILPVPNSPGTAAAGGSAQAEPTKRKRSSTVMACNSCRAKKSACDGVRPACAACAARGKTCTYMSAIPETPSMLKKRELEALREDHTRLSGLINVLRTVPEGWALDILRKLRRTTADLAALLPSDRNRPFVEALPRQVLARLPTQGGLEFELMIRHPVAYPTLAPLDAAGVGATSLLTCAVASTLADELSSDLAATASLSTSGPHQRSARGQGQGQRSAPASRTILCDTRLELLDISSWSQVVVTSERAAAVISLYLETDHPTLGFFDADLFLADLVSIRIRYCSPLLVSAVLSWACLAYCTFNPEAAQLGEAFFAEADDLWQLDQASDSLPTVAAAQLLGLVAIYKGRDAGNPYYSLGTQMAKRMGLFGLPDSALFARSPIHGKESDTLARARSHTAWGVFNWVIMRSLLFQVEEPAAKYPPSAHPPGEPTPFRLAHFTASTTESAPLPSYMGQTFPNMCDFWRLTSEWTTVYYVSGNAPILGRVSLGYAHETFRKLLAWSAGIDTMLARGDKSSHHCIILHIWFHTSILQLFRPFMQQLKPLVKPPHTAPDAFPTTVFAASLNQLKHLALVFRYTFACAMYAAFWHVALMYIANAVIQDTEDPQWRGYLMLCLDGYGDLFGAFPVAGAIAKSLLSMALRLSVVTSSEARVLMAGIYEKGAHHPSTEQISASFVVDLDLAVTDRAAAELANLNNSFDDLVMFQEFTQLEPNTGADRNPQH</sequence>
<evidence type="ECO:0000313" key="5">
    <source>
        <dbReference type="EMBL" id="KAH0957643.1"/>
    </source>
</evidence>
<keyword evidence="3" id="KW-1133">Transmembrane helix</keyword>
<evidence type="ECO:0000256" key="2">
    <source>
        <dbReference type="SAM" id="MobiDB-lite"/>
    </source>
</evidence>
<dbReference type="Pfam" id="PF00172">
    <property type="entry name" value="Zn_clus"/>
    <property type="match status" value="1"/>
</dbReference>